<evidence type="ECO:0000256" key="1">
    <source>
        <dbReference type="ARBA" id="ARBA00022723"/>
    </source>
</evidence>
<evidence type="ECO:0000256" key="2">
    <source>
        <dbReference type="ARBA" id="ARBA00022771"/>
    </source>
</evidence>
<keyword evidence="1" id="KW-0479">Metal-binding</keyword>
<dbReference type="OrthoDB" id="4090114at2759"/>
<proteinExistence type="predicted"/>
<reference evidence="5" key="1">
    <citation type="submission" date="2023-04" db="EMBL/GenBank/DDBJ databases">
        <title>Ambrosiozyma monospora NBRC 1965.</title>
        <authorList>
            <person name="Ichikawa N."/>
            <person name="Sato H."/>
            <person name="Tonouchi N."/>
        </authorList>
    </citation>
    <scope>NUCLEOTIDE SEQUENCE</scope>
    <source>
        <strain evidence="5">NBRC 1965</strain>
    </source>
</reference>
<dbReference type="PANTHER" id="PTHR28042">
    <property type="entry name" value="E3 UBIQUITIN-PROTEIN LIGASE COMPLEX SLX5-SLX8 SUBUNIT SLX5"/>
    <property type="match status" value="1"/>
</dbReference>
<name>A0A9W6YSG9_AMBMO</name>
<protein>
    <submittedName>
        <fullName evidence="5">Unnamed protein product</fullName>
    </submittedName>
</protein>
<comment type="caution">
    <text evidence="5">The sequence shown here is derived from an EMBL/GenBank/DDBJ whole genome shotgun (WGS) entry which is preliminary data.</text>
</comment>
<accession>A0A9W6YSG9</accession>
<feature type="compositionally biased region" description="Polar residues" evidence="4">
    <location>
        <begin position="41"/>
        <end position="53"/>
    </location>
</feature>
<evidence type="ECO:0000256" key="3">
    <source>
        <dbReference type="ARBA" id="ARBA00022833"/>
    </source>
</evidence>
<dbReference type="GO" id="GO:0033768">
    <property type="term" value="C:SUMO-targeted ubiquitin ligase complex"/>
    <property type="evidence" value="ECO:0007669"/>
    <property type="project" value="TreeGrafter"/>
</dbReference>
<evidence type="ECO:0000256" key="4">
    <source>
        <dbReference type="SAM" id="MobiDB-lite"/>
    </source>
</evidence>
<dbReference type="PANTHER" id="PTHR28042:SF1">
    <property type="entry name" value="E3 UBIQUITIN-PROTEIN LIGASE COMPLEX SLX5-SLX8 SUBUNIT SLX5"/>
    <property type="match status" value="1"/>
</dbReference>
<dbReference type="Proteomes" id="UP001165063">
    <property type="component" value="Unassembled WGS sequence"/>
</dbReference>
<dbReference type="PROSITE" id="PS00518">
    <property type="entry name" value="ZF_RING_1"/>
    <property type="match status" value="1"/>
</dbReference>
<gene>
    <name evidence="5" type="ORF">Amon01_000176900</name>
</gene>
<keyword evidence="3" id="KW-0862">Zinc</keyword>
<organism evidence="5 6">
    <name type="scientific">Ambrosiozyma monospora</name>
    <name type="common">Yeast</name>
    <name type="synonym">Endomycopsis monosporus</name>
    <dbReference type="NCBI Taxonomy" id="43982"/>
    <lineage>
        <taxon>Eukaryota</taxon>
        <taxon>Fungi</taxon>
        <taxon>Dikarya</taxon>
        <taxon>Ascomycota</taxon>
        <taxon>Saccharomycotina</taxon>
        <taxon>Pichiomycetes</taxon>
        <taxon>Pichiales</taxon>
        <taxon>Pichiaceae</taxon>
        <taxon>Ambrosiozyma</taxon>
    </lineage>
</organism>
<dbReference type="AlphaFoldDB" id="A0A9W6YSG9"/>
<feature type="compositionally biased region" description="Gly residues" evidence="4">
    <location>
        <begin position="181"/>
        <end position="192"/>
    </location>
</feature>
<sequence>MSSNRRQSIILLSDDDDDSEIQVIRETSVPVSMEGHRHSRTSGQPTPINQTGGVISRRSHHHRSTNGVDEPDIVEVGPVVPITEEIQVTGEREISESQRARYLENARTDFISQQSRENGSTAGFLLNLPGVVMPQLLSRDSAAIMAARNLANVVRAGHVSRERRGIGNVNRTARGRRRGRGAVGRGRGGRLNSGGRFDPTLPGIRTSMGAFFQMISDNAPGGFMNLFMDDGANANWSSGDEIPRNLMDEIARREQASENSRVNSREKIANKMKSQSAKISMVKKDEQEFYSNGISSTDDSVCVLCGVVLAEGIPEDYDPIKDEDKIRDLVLNKKFKSPWQCCKKLTTADRDLSQKIFFGRCGHVYCGRCVNNIHRRKGSKKRVKPSHRDMSKVSLGTVDFDDFEYSAPTKCVGAHCSKAVTGKFFFRQLYI</sequence>
<dbReference type="GO" id="GO:0004842">
    <property type="term" value="F:ubiquitin-protein transferase activity"/>
    <property type="evidence" value="ECO:0007669"/>
    <property type="project" value="TreeGrafter"/>
</dbReference>
<dbReference type="InterPro" id="IPR038886">
    <property type="entry name" value="E3_SLX5/Rfp1"/>
</dbReference>
<feature type="region of interest" description="Disordered" evidence="4">
    <location>
        <begin position="30"/>
        <end position="54"/>
    </location>
</feature>
<keyword evidence="2" id="KW-0863">Zinc-finger</keyword>
<dbReference type="EMBL" id="BSXU01000571">
    <property type="protein sequence ID" value="GMG21154.1"/>
    <property type="molecule type" value="Genomic_DNA"/>
</dbReference>
<feature type="region of interest" description="Disordered" evidence="4">
    <location>
        <begin position="175"/>
        <end position="199"/>
    </location>
</feature>
<dbReference type="GO" id="GO:0008270">
    <property type="term" value="F:zinc ion binding"/>
    <property type="evidence" value="ECO:0007669"/>
    <property type="project" value="UniProtKB-KW"/>
</dbReference>
<evidence type="ECO:0000313" key="6">
    <source>
        <dbReference type="Proteomes" id="UP001165063"/>
    </source>
</evidence>
<evidence type="ECO:0000313" key="5">
    <source>
        <dbReference type="EMBL" id="GMG21154.1"/>
    </source>
</evidence>
<keyword evidence="6" id="KW-1185">Reference proteome</keyword>
<dbReference type="InterPro" id="IPR017907">
    <property type="entry name" value="Znf_RING_CS"/>
</dbReference>